<keyword evidence="2" id="KW-1185">Reference proteome</keyword>
<dbReference type="GO" id="GO:0016788">
    <property type="term" value="F:hydrolase activity, acting on ester bonds"/>
    <property type="evidence" value="ECO:0007669"/>
    <property type="project" value="InterPro"/>
</dbReference>
<dbReference type="InterPro" id="IPR001087">
    <property type="entry name" value="GDSL"/>
</dbReference>
<dbReference type="AlphaFoldDB" id="A0A5B9EC01"/>
<dbReference type="Gene3D" id="3.40.50.1110">
    <property type="entry name" value="SGNH hydrolase"/>
    <property type="match status" value="1"/>
</dbReference>
<dbReference type="CDD" id="cd00229">
    <property type="entry name" value="SGNH_hydrolase"/>
    <property type="match status" value="1"/>
</dbReference>
<organism evidence="1 2">
    <name type="scientific">Terriglobus albidus</name>
    <dbReference type="NCBI Taxonomy" id="1592106"/>
    <lineage>
        <taxon>Bacteria</taxon>
        <taxon>Pseudomonadati</taxon>
        <taxon>Acidobacteriota</taxon>
        <taxon>Terriglobia</taxon>
        <taxon>Terriglobales</taxon>
        <taxon>Acidobacteriaceae</taxon>
        <taxon>Terriglobus</taxon>
    </lineage>
</organism>
<evidence type="ECO:0000313" key="1">
    <source>
        <dbReference type="EMBL" id="QEE27991.1"/>
    </source>
</evidence>
<dbReference type="InterPro" id="IPR036514">
    <property type="entry name" value="SGNH_hydro_sf"/>
</dbReference>
<gene>
    <name evidence="1" type="ORF">FTW19_08275</name>
</gene>
<keyword evidence="1" id="KW-0378">Hydrolase</keyword>
<name>A0A5B9EC01_9BACT</name>
<protein>
    <submittedName>
        <fullName evidence="1">SGNH/GDSL hydrolase family protein</fullName>
    </submittedName>
</protein>
<dbReference type="Proteomes" id="UP000321820">
    <property type="component" value="Chromosome"/>
</dbReference>
<dbReference type="Pfam" id="PF00657">
    <property type="entry name" value="Lipase_GDSL"/>
    <property type="match status" value="1"/>
</dbReference>
<dbReference type="OrthoDB" id="388542at2"/>
<proteinExistence type="predicted"/>
<dbReference type="SUPFAM" id="SSF52266">
    <property type="entry name" value="SGNH hydrolase"/>
    <property type="match status" value="1"/>
</dbReference>
<sequence length="268" mass="30370">MRERVLHCDMRPRPHIRYRQQIMWRKPVTTLRNVAYLMISIVQLLSGAASTAQNRSANEIPLFLIGDSISLQYTPYLKEDLAPRVAFSRKEGTVHASNLDVPDDANGGNSNMVLSYLEKRYKDKTFAPAILLVNAGLHDVKRDVHTNQLAVPPEIYRRNLMRIASLALKHHATLIWVNTTPVDDIRHNRLSHDFHRFDSDVRTCNLIASAVFRAKAVPIIDLYEFTAKSATTHYIDHVHYDDAMRALQAAFIAGAVNALADALQLHTK</sequence>
<dbReference type="KEGG" id="talb:FTW19_08275"/>
<evidence type="ECO:0000313" key="2">
    <source>
        <dbReference type="Proteomes" id="UP000321820"/>
    </source>
</evidence>
<accession>A0A5B9EC01</accession>
<dbReference type="EMBL" id="CP042806">
    <property type="protein sequence ID" value="QEE27991.1"/>
    <property type="molecule type" value="Genomic_DNA"/>
</dbReference>
<reference evidence="1 2" key="1">
    <citation type="submission" date="2019-08" db="EMBL/GenBank/DDBJ databases">
        <title>Complete genome sequence of Terriglobus albidus strain ORNL.</title>
        <authorList>
            <person name="Podar M."/>
        </authorList>
    </citation>
    <scope>NUCLEOTIDE SEQUENCE [LARGE SCALE GENOMIC DNA]</scope>
    <source>
        <strain evidence="1 2">ORNL</strain>
    </source>
</reference>